<feature type="region of interest" description="Disordered" evidence="2">
    <location>
        <begin position="1"/>
        <end position="23"/>
    </location>
</feature>
<organism evidence="5 6">
    <name type="scientific">Arachnia propionica</name>
    <dbReference type="NCBI Taxonomy" id="1750"/>
    <lineage>
        <taxon>Bacteria</taxon>
        <taxon>Bacillati</taxon>
        <taxon>Actinomycetota</taxon>
        <taxon>Actinomycetes</taxon>
        <taxon>Propionibacteriales</taxon>
        <taxon>Propionibacteriaceae</taxon>
        <taxon>Arachnia</taxon>
    </lineage>
</organism>
<dbReference type="Gene3D" id="1.10.1660.10">
    <property type="match status" value="1"/>
</dbReference>
<dbReference type="EMBL" id="CP072385">
    <property type="protein sequence ID" value="QUC10268.1"/>
    <property type="molecule type" value="Genomic_DNA"/>
</dbReference>
<dbReference type="PANTHER" id="PTHR30204">
    <property type="entry name" value="REDOX-CYCLING DRUG-SENSING TRANSCRIPTIONAL ACTIVATOR SOXR"/>
    <property type="match status" value="1"/>
</dbReference>
<protein>
    <submittedName>
        <fullName evidence="5">HTH-type transcriptional activator tipA</fullName>
    </submittedName>
    <submittedName>
        <fullName evidence="4">MerR family transcriptional regulator</fullName>
    </submittedName>
</protein>
<evidence type="ECO:0000259" key="3">
    <source>
        <dbReference type="PROSITE" id="PS50937"/>
    </source>
</evidence>
<feature type="domain" description="HTH merR-type" evidence="3">
    <location>
        <begin position="30"/>
        <end position="98"/>
    </location>
</feature>
<dbReference type="Pfam" id="PF13411">
    <property type="entry name" value="MerR_1"/>
    <property type="match status" value="1"/>
</dbReference>
<dbReference type="GO" id="GO:0003677">
    <property type="term" value="F:DNA binding"/>
    <property type="evidence" value="ECO:0007669"/>
    <property type="project" value="UniProtKB-KW"/>
</dbReference>
<keyword evidence="1" id="KW-0238">DNA-binding</keyword>
<name>A0A3N4CVE8_9ACTN</name>
<dbReference type="InterPro" id="IPR009061">
    <property type="entry name" value="DNA-bd_dom_put_sf"/>
</dbReference>
<dbReference type="GO" id="GO:0003700">
    <property type="term" value="F:DNA-binding transcription factor activity"/>
    <property type="evidence" value="ECO:0007669"/>
    <property type="project" value="InterPro"/>
</dbReference>
<accession>A0A3N4CVE8</accession>
<evidence type="ECO:0000313" key="4">
    <source>
        <dbReference type="EMBL" id="QUC10268.1"/>
    </source>
</evidence>
<evidence type="ECO:0000256" key="1">
    <source>
        <dbReference type="ARBA" id="ARBA00023125"/>
    </source>
</evidence>
<evidence type="ECO:0000313" key="6">
    <source>
        <dbReference type="Proteomes" id="UP000273044"/>
    </source>
</evidence>
<dbReference type="Proteomes" id="UP000677180">
    <property type="component" value="Chromosome"/>
</dbReference>
<dbReference type="SUPFAM" id="SSF46955">
    <property type="entry name" value="Putative DNA-binding domain"/>
    <property type="match status" value="1"/>
</dbReference>
<evidence type="ECO:0000256" key="2">
    <source>
        <dbReference type="SAM" id="MobiDB-lite"/>
    </source>
</evidence>
<dbReference type="OMA" id="HPCGERA"/>
<keyword evidence="6" id="KW-1185">Reference proteome</keyword>
<dbReference type="PANTHER" id="PTHR30204:SF93">
    <property type="entry name" value="HTH MERR-TYPE DOMAIN-CONTAINING PROTEIN"/>
    <property type="match status" value="1"/>
</dbReference>
<dbReference type="OrthoDB" id="5242095at2"/>
<dbReference type="Proteomes" id="UP000273044">
    <property type="component" value="Chromosome"/>
</dbReference>
<dbReference type="EMBL" id="LR134406">
    <property type="protein sequence ID" value="VEH69692.1"/>
    <property type="molecule type" value="Genomic_DNA"/>
</dbReference>
<dbReference type="GeneID" id="64406449"/>
<reference evidence="4" key="2">
    <citation type="submission" date="2021-03" db="EMBL/GenBank/DDBJ databases">
        <title>Human Oral Microbial Genomes.</title>
        <authorList>
            <person name="Johnston C.D."/>
            <person name="Chen T."/>
            <person name="Dewhirst F.E."/>
        </authorList>
    </citation>
    <scope>NUCLEOTIDE SEQUENCE</scope>
    <source>
        <strain evidence="4">F0714</strain>
    </source>
</reference>
<dbReference type="InterPro" id="IPR047057">
    <property type="entry name" value="MerR_fam"/>
</dbReference>
<sequence length="279" mass="30883">MSINNDLSNEMSPGAPPNRSGEQAALTGLTWSTQAISDLVGITVRTLRYYHQIGLLREPKRTTKGLLYDETHLLTLLRIKRFSMMSLTLDEIADIIHTPTSPRARRILLELDQALADRVAEIESQRRVIEECLRDNTPVDVLPRFARHLAALRRLGNYDTTAADKALEELAAGYGSEEVARVVDAVIQDPIISRLSVLEERLRRINEDSGEPELTDLAKDYGRLLVDLYTVNAQAGLKSVSGHDLVEAIGLAESTANEREREVLKRALTVLAAHVDGAG</sequence>
<dbReference type="AlphaFoldDB" id="A0A3N4CVE8"/>
<reference evidence="5 6" key="1">
    <citation type="submission" date="2018-12" db="EMBL/GenBank/DDBJ databases">
        <authorList>
            <consortium name="Pathogen Informatics"/>
        </authorList>
    </citation>
    <scope>NUCLEOTIDE SEQUENCE [LARGE SCALE GENOMIC DNA]</scope>
    <source>
        <strain evidence="5 6">NCTC12967</strain>
    </source>
</reference>
<dbReference type="SMART" id="SM00422">
    <property type="entry name" value="HTH_MERR"/>
    <property type="match status" value="1"/>
</dbReference>
<dbReference type="RefSeq" id="WP_014846089.1">
    <property type="nucleotide sequence ID" value="NZ_CAUVFX010000013.1"/>
</dbReference>
<proteinExistence type="predicted"/>
<dbReference type="InterPro" id="IPR000551">
    <property type="entry name" value="MerR-type_HTH_dom"/>
</dbReference>
<feature type="compositionally biased region" description="Polar residues" evidence="2">
    <location>
        <begin position="1"/>
        <end position="11"/>
    </location>
</feature>
<dbReference type="PROSITE" id="PS50937">
    <property type="entry name" value="HTH_MERR_2"/>
    <property type="match status" value="1"/>
</dbReference>
<gene>
    <name evidence="5" type="primary">tipA_3</name>
    <name evidence="4" type="ORF">J5A53_10720</name>
    <name evidence="5" type="ORF">NCTC12967_00968</name>
</gene>
<evidence type="ECO:0000313" key="5">
    <source>
        <dbReference type="EMBL" id="VEH69692.1"/>
    </source>
</evidence>